<keyword evidence="2" id="KW-1185">Reference proteome</keyword>
<dbReference type="EMBL" id="CP061035">
    <property type="protein sequence ID" value="QQV76544.1"/>
    <property type="molecule type" value="Genomic_DNA"/>
</dbReference>
<protein>
    <submittedName>
        <fullName evidence="1">Uncharacterized protein</fullName>
    </submittedName>
</protein>
<dbReference type="RefSeq" id="WP_202091965.1">
    <property type="nucleotide sequence ID" value="NZ_CP061035.1"/>
</dbReference>
<evidence type="ECO:0000313" key="1">
    <source>
        <dbReference type="EMBL" id="QQV76544.1"/>
    </source>
</evidence>
<gene>
    <name evidence="1" type="ORF">H5J25_13940</name>
</gene>
<name>A0A974NTB3_9SPHN</name>
<dbReference type="Proteomes" id="UP000595894">
    <property type="component" value="Chromosome"/>
</dbReference>
<reference evidence="2" key="1">
    <citation type="submission" date="2020-09" db="EMBL/GenBank/DDBJ databases">
        <title>Sphingomonas sp., a new species isolated from pork steak.</title>
        <authorList>
            <person name="Heidler von Heilborn D."/>
        </authorList>
    </citation>
    <scope>NUCLEOTIDE SEQUENCE [LARGE SCALE GENOMIC DNA]</scope>
</reference>
<proteinExistence type="predicted"/>
<dbReference type="KEGG" id="sari:H5J25_13940"/>
<accession>A0A974NTB3</accession>
<sequence length="52" mass="5805">MADTIEVARLRELQRQAREQGEKSNSITARIAHYARADAYAAEIEAMQVVTA</sequence>
<dbReference type="AlphaFoldDB" id="A0A974NTB3"/>
<organism evidence="1 2">
    <name type="scientific">Sphingomonas aliaeris</name>
    <dbReference type="NCBI Taxonomy" id="2759526"/>
    <lineage>
        <taxon>Bacteria</taxon>
        <taxon>Pseudomonadati</taxon>
        <taxon>Pseudomonadota</taxon>
        <taxon>Alphaproteobacteria</taxon>
        <taxon>Sphingomonadales</taxon>
        <taxon>Sphingomonadaceae</taxon>
        <taxon>Sphingomonas</taxon>
    </lineage>
</organism>
<evidence type="ECO:0000313" key="2">
    <source>
        <dbReference type="Proteomes" id="UP000595894"/>
    </source>
</evidence>